<dbReference type="NCBIfam" id="TIGR04335">
    <property type="entry name" value="AmmeMemoSam_A"/>
    <property type="match status" value="1"/>
</dbReference>
<accession>A0ABY5VQV1</accession>
<dbReference type="PROSITE" id="PS51112">
    <property type="entry name" value="AMMECR1"/>
    <property type="match status" value="1"/>
</dbReference>
<dbReference type="InterPro" id="IPR027485">
    <property type="entry name" value="AMMECR1_N"/>
</dbReference>
<feature type="domain" description="AMMECR1" evidence="1">
    <location>
        <begin position="291"/>
        <end position="464"/>
    </location>
</feature>
<dbReference type="InterPro" id="IPR002733">
    <property type="entry name" value="AMMECR1_domain"/>
</dbReference>
<name>A0ABY5VQV1_9FIRM</name>
<dbReference type="InterPro" id="IPR027623">
    <property type="entry name" value="AmmeMemoSam_A"/>
</dbReference>
<gene>
    <name evidence="2" type="primary">amrA</name>
    <name evidence="2" type="ORF">NQ502_03700</name>
</gene>
<proteinExistence type="predicted"/>
<dbReference type="Gene3D" id="3.30.700.20">
    <property type="entry name" value="Hypothetical protein ph0010, domain 1"/>
    <property type="match status" value="1"/>
</dbReference>
<dbReference type="SUPFAM" id="SSF143447">
    <property type="entry name" value="AMMECR1-like"/>
    <property type="match status" value="1"/>
</dbReference>
<evidence type="ECO:0000313" key="2">
    <source>
        <dbReference type="EMBL" id="UWP61353.1"/>
    </source>
</evidence>
<sequence>MTVMGGFMVPHPPLIIPDVGRGQEREIKNTMEAYHRSAKEIAELKPDTIAVISPHTDIYADYFHVSPGKAASGDFRKFGAGHAAVKVKYDTEFVWNLCRTAESIDFPLGVLGEKEDKLDHATMIPLYFVNQYYREYRLVRIGFSGLPLTDHYRAGQMLQQTAGQLKRKLVVIGSGDLSHCLKKEGPYGYQKEGPLYDERIMEVMERGDFGELFEFSEHFCEKAGECGHRSFVVMAGALDGLKLKTEKLSYEGPFGVGYGICTYRVTGADEGRRFLERYEQEKTNDAKQKRQYEDAYTGLARKALEHYAETGEVLSELPALPEEMIRERAGVFVSLHKHGKLRGCIGTITPVCKNIAKEIIQNAVNAGIRDPRFNRVQKDELEMLEYSVDVLQEPEPVESMEELDVKEYGVIVSKGRQRGLLLPNLEGVDTVEEQVAIAKRKAGIAWDDEVELERFRVVRHGGGS</sequence>
<dbReference type="InterPro" id="IPR023473">
    <property type="entry name" value="AMMECR1"/>
</dbReference>
<dbReference type="Pfam" id="PF01871">
    <property type="entry name" value="AMMECR1"/>
    <property type="match status" value="1"/>
</dbReference>
<dbReference type="Proteomes" id="UP001060164">
    <property type="component" value="Chromosome"/>
</dbReference>
<dbReference type="InterPro" id="IPR036071">
    <property type="entry name" value="AMMECR1_dom_sf"/>
</dbReference>
<dbReference type="EMBL" id="CP102290">
    <property type="protein sequence ID" value="UWP61353.1"/>
    <property type="molecule type" value="Genomic_DNA"/>
</dbReference>
<dbReference type="InterPro" id="IPR004183">
    <property type="entry name" value="Xdiol_dOase_suB"/>
</dbReference>
<keyword evidence="3" id="KW-1185">Reference proteome</keyword>
<dbReference type="SUPFAM" id="SSF53213">
    <property type="entry name" value="LigB-like"/>
    <property type="match status" value="1"/>
</dbReference>
<dbReference type="PANTHER" id="PTHR13016">
    <property type="entry name" value="AMMECR1 HOMOLOG"/>
    <property type="match status" value="1"/>
</dbReference>
<evidence type="ECO:0000313" key="3">
    <source>
        <dbReference type="Proteomes" id="UP001060164"/>
    </source>
</evidence>
<dbReference type="CDD" id="cd07951">
    <property type="entry name" value="ED_3B_N_AMMECR1"/>
    <property type="match status" value="1"/>
</dbReference>
<evidence type="ECO:0000259" key="1">
    <source>
        <dbReference type="PROSITE" id="PS51112"/>
    </source>
</evidence>
<protein>
    <submittedName>
        <fullName evidence="2">AmmeMemoRadiSam system protein A</fullName>
    </submittedName>
</protein>
<reference evidence="2" key="1">
    <citation type="journal article" date="2022" name="Cell">
        <title>Design, construction, and in vivo augmentation of a complex gut microbiome.</title>
        <authorList>
            <person name="Cheng A.G."/>
            <person name="Ho P.Y."/>
            <person name="Aranda-Diaz A."/>
            <person name="Jain S."/>
            <person name="Yu F.B."/>
            <person name="Meng X."/>
            <person name="Wang M."/>
            <person name="Iakiviak M."/>
            <person name="Nagashima K."/>
            <person name="Zhao A."/>
            <person name="Murugkar P."/>
            <person name="Patil A."/>
            <person name="Atabakhsh K."/>
            <person name="Weakley A."/>
            <person name="Yan J."/>
            <person name="Brumbaugh A.R."/>
            <person name="Higginbottom S."/>
            <person name="Dimas A."/>
            <person name="Shiver A.L."/>
            <person name="Deutschbauer A."/>
            <person name="Neff N."/>
            <person name="Sonnenburg J.L."/>
            <person name="Huang K.C."/>
            <person name="Fischbach M.A."/>
        </authorList>
    </citation>
    <scope>NUCLEOTIDE SEQUENCE</scope>
    <source>
        <strain evidence="2">DSM 19829</strain>
    </source>
</reference>
<organism evidence="2 3">
    <name type="scientific">Ruminococcus gauvreauii</name>
    <dbReference type="NCBI Taxonomy" id="438033"/>
    <lineage>
        <taxon>Bacteria</taxon>
        <taxon>Bacillati</taxon>
        <taxon>Bacillota</taxon>
        <taxon>Clostridia</taxon>
        <taxon>Eubacteriales</taxon>
        <taxon>Oscillospiraceae</taxon>
        <taxon>Ruminococcus</taxon>
    </lineage>
</organism>
<dbReference type="Gene3D" id="3.40.830.10">
    <property type="entry name" value="LigB-like"/>
    <property type="match status" value="1"/>
</dbReference>
<dbReference type="PANTHER" id="PTHR13016:SF0">
    <property type="entry name" value="AMME SYNDROME CANDIDATE GENE 1 PROTEIN"/>
    <property type="match status" value="1"/>
</dbReference>
<dbReference type="Pfam" id="PF02900">
    <property type="entry name" value="LigB"/>
    <property type="match status" value="1"/>
</dbReference>